<comment type="caution">
    <text evidence="7">The sequence shown here is derived from an EMBL/GenBank/DDBJ whole genome shotgun (WGS) entry which is preliminary data.</text>
</comment>
<evidence type="ECO:0000256" key="1">
    <source>
        <dbReference type="ARBA" id="ARBA00022714"/>
    </source>
</evidence>
<organism evidence="7 8">
    <name type="scientific">Pilimelia columellifera subsp. columellifera</name>
    <dbReference type="NCBI Taxonomy" id="706583"/>
    <lineage>
        <taxon>Bacteria</taxon>
        <taxon>Bacillati</taxon>
        <taxon>Actinomycetota</taxon>
        <taxon>Actinomycetes</taxon>
        <taxon>Micromonosporales</taxon>
        <taxon>Micromonosporaceae</taxon>
        <taxon>Pilimelia</taxon>
    </lineage>
</organism>
<keyword evidence="4" id="KW-0411">Iron-sulfur</keyword>
<accession>A0ABP6AX09</accession>
<dbReference type="RefSeq" id="WP_344172680.1">
    <property type="nucleotide sequence ID" value="NZ_BAAARY010000011.1"/>
</dbReference>
<evidence type="ECO:0000256" key="2">
    <source>
        <dbReference type="ARBA" id="ARBA00022723"/>
    </source>
</evidence>
<evidence type="ECO:0000256" key="4">
    <source>
        <dbReference type="ARBA" id="ARBA00023014"/>
    </source>
</evidence>
<dbReference type="SUPFAM" id="SSF50022">
    <property type="entry name" value="ISP domain"/>
    <property type="match status" value="1"/>
</dbReference>
<gene>
    <name evidence="7" type="ORF">GCM10010201_25930</name>
</gene>
<dbReference type="Gene3D" id="2.102.10.10">
    <property type="entry name" value="Rieske [2Fe-2S] iron-sulphur domain"/>
    <property type="match status" value="1"/>
</dbReference>
<dbReference type="CDD" id="cd03467">
    <property type="entry name" value="Rieske"/>
    <property type="match status" value="1"/>
</dbReference>
<feature type="domain" description="Rieske" evidence="6">
    <location>
        <begin position="101"/>
        <end position="190"/>
    </location>
</feature>
<sequence>MSNDAPDTPVNTPAGATGGLAAVRGLCPSRRSLLAIAGGISVTAVLAACSDDYSGYTLPQEDPNAQGNADPSASSDGGGDGGGGGGDDDDAAPGDSGGGAEELAATDDIPVGGGKVVDGVLIMQPAAGRFRAFNAACPHQGVQVSAPKDGAISCSAHGSEFALNGDVTNGPAKKGLSRVKIRVKSGKILRA</sequence>
<evidence type="ECO:0000313" key="7">
    <source>
        <dbReference type="EMBL" id="GAA2526018.1"/>
    </source>
</evidence>
<protein>
    <submittedName>
        <fullName evidence="7">Rieske (2Fe-2S) protein</fullName>
    </submittedName>
</protein>
<dbReference type="InterPro" id="IPR017941">
    <property type="entry name" value="Rieske_2Fe-2S"/>
</dbReference>
<keyword evidence="1" id="KW-0001">2Fe-2S</keyword>
<dbReference type="Proteomes" id="UP001499978">
    <property type="component" value="Unassembled WGS sequence"/>
</dbReference>
<evidence type="ECO:0000256" key="5">
    <source>
        <dbReference type="SAM" id="MobiDB-lite"/>
    </source>
</evidence>
<feature type="region of interest" description="Disordered" evidence="5">
    <location>
        <begin position="55"/>
        <end position="107"/>
    </location>
</feature>
<keyword evidence="3" id="KW-0408">Iron</keyword>
<evidence type="ECO:0000313" key="8">
    <source>
        <dbReference type="Proteomes" id="UP001499978"/>
    </source>
</evidence>
<evidence type="ECO:0000259" key="6">
    <source>
        <dbReference type="PROSITE" id="PS51296"/>
    </source>
</evidence>
<keyword evidence="2" id="KW-0479">Metal-binding</keyword>
<name>A0ABP6AX09_9ACTN</name>
<evidence type="ECO:0000256" key="3">
    <source>
        <dbReference type="ARBA" id="ARBA00023004"/>
    </source>
</evidence>
<dbReference type="InterPro" id="IPR036922">
    <property type="entry name" value="Rieske_2Fe-2S_sf"/>
</dbReference>
<dbReference type="PROSITE" id="PS51296">
    <property type="entry name" value="RIESKE"/>
    <property type="match status" value="1"/>
</dbReference>
<keyword evidence="8" id="KW-1185">Reference proteome</keyword>
<reference evidence="8" key="1">
    <citation type="journal article" date="2019" name="Int. J. Syst. Evol. Microbiol.">
        <title>The Global Catalogue of Microorganisms (GCM) 10K type strain sequencing project: providing services to taxonomists for standard genome sequencing and annotation.</title>
        <authorList>
            <consortium name="The Broad Institute Genomics Platform"/>
            <consortium name="The Broad Institute Genome Sequencing Center for Infectious Disease"/>
            <person name="Wu L."/>
            <person name="Ma J."/>
        </authorList>
    </citation>
    <scope>NUCLEOTIDE SEQUENCE [LARGE SCALE GENOMIC DNA]</scope>
    <source>
        <strain evidence="8">JCM 3367</strain>
    </source>
</reference>
<dbReference type="EMBL" id="BAAARY010000011">
    <property type="protein sequence ID" value="GAA2526018.1"/>
    <property type="molecule type" value="Genomic_DNA"/>
</dbReference>
<proteinExistence type="predicted"/>
<feature type="compositionally biased region" description="Gly residues" evidence="5">
    <location>
        <begin position="76"/>
        <end position="85"/>
    </location>
</feature>
<dbReference type="Pfam" id="PF00355">
    <property type="entry name" value="Rieske"/>
    <property type="match status" value="1"/>
</dbReference>